<sequence>MHNKTLHMIAFILLVIGGLNWLLIGLGVWELASLTDAISPTLTKVIYILVGISAIYEVVIHKSTCKMCASGQTGGGM</sequence>
<evidence type="ECO:0000313" key="2">
    <source>
        <dbReference type="EMBL" id="PIR84392.1"/>
    </source>
</evidence>
<evidence type="ECO:0000313" key="3">
    <source>
        <dbReference type="Proteomes" id="UP000229344"/>
    </source>
</evidence>
<dbReference type="PANTHER" id="PTHR37304">
    <property type="entry name" value="MEMBRANE PROTEIN-RELATED"/>
    <property type="match status" value="1"/>
</dbReference>
<feature type="transmembrane region" description="Helical" evidence="1">
    <location>
        <begin position="7"/>
        <end position="29"/>
    </location>
</feature>
<dbReference type="AlphaFoldDB" id="A0A2H0UDB8"/>
<keyword evidence="1" id="KW-1133">Transmembrane helix</keyword>
<evidence type="ECO:0000256" key="1">
    <source>
        <dbReference type="SAM" id="Phobius"/>
    </source>
</evidence>
<dbReference type="InterPro" id="IPR007211">
    <property type="entry name" value="DUF378"/>
</dbReference>
<organism evidence="2 3">
    <name type="scientific">Candidatus Kaiserbacteria bacterium CG10_big_fil_rev_8_21_14_0_10_47_16</name>
    <dbReference type="NCBI Taxonomy" id="1974608"/>
    <lineage>
        <taxon>Bacteria</taxon>
        <taxon>Candidatus Kaiseribacteriota</taxon>
    </lineage>
</organism>
<name>A0A2H0UDB8_9BACT</name>
<gene>
    <name evidence="2" type="ORF">COU16_02275</name>
</gene>
<dbReference type="EMBL" id="PFBI01000006">
    <property type="protein sequence ID" value="PIR84392.1"/>
    <property type="molecule type" value="Genomic_DNA"/>
</dbReference>
<keyword evidence="1" id="KW-0472">Membrane</keyword>
<accession>A0A2H0UDB8</accession>
<comment type="caution">
    <text evidence="2">The sequence shown here is derived from an EMBL/GenBank/DDBJ whole genome shotgun (WGS) entry which is preliminary data.</text>
</comment>
<dbReference type="PANTHER" id="PTHR37304:SF1">
    <property type="entry name" value="MEMBRANE PROTEIN"/>
    <property type="match status" value="1"/>
</dbReference>
<reference evidence="3" key="1">
    <citation type="submission" date="2017-09" db="EMBL/GenBank/DDBJ databases">
        <title>Depth-based differentiation of microbial function through sediment-hosted aquifers and enrichment of novel symbionts in the deep terrestrial subsurface.</title>
        <authorList>
            <person name="Probst A.J."/>
            <person name="Ladd B."/>
            <person name="Jarett J.K."/>
            <person name="Geller-Mcgrath D.E."/>
            <person name="Sieber C.M.K."/>
            <person name="Emerson J.B."/>
            <person name="Anantharaman K."/>
            <person name="Thomas B.C."/>
            <person name="Malmstrom R."/>
            <person name="Stieglmeier M."/>
            <person name="Klingl A."/>
            <person name="Woyke T."/>
            <person name="Ryan C.M."/>
            <person name="Banfield J.F."/>
        </authorList>
    </citation>
    <scope>NUCLEOTIDE SEQUENCE [LARGE SCALE GENOMIC DNA]</scope>
</reference>
<keyword evidence="1" id="KW-0812">Transmembrane</keyword>
<dbReference type="Pfam" id="PF04070">
    <property type="entry name" value="DUF378"/>
    <property type="match status" value="1"/>
</dbReference>
<dbReference type="Proteomes" id="UP000229344">
    <property type="component" value="Unassembled WGS sequence"/>
</dbReference>
<proteinExistence type="predicted"/>
<protein>
    <submittedName>
        <fullName evidence="2">DUF378 domain-containing protein</fullName>
    </submittedName>
</protein>
<feature type="transmembrane region" description="Helical" evidence="1">
    <location>
        <begin position="41"/>
        <end position="60"/>
    </location>
</feature>